<gene>
    <name evidence="5" type="primary">CDC6</name>
    <name evidence="5" type="ORF">HK105_208929</name>
</gene>
<dbReference type="SUPFAM" id="SSF52540">
    <property type="entry name" value="P-loop containing nucleoside triphosphate hydrolases"/>
    <property type="match status" value="1"/>
</dbReference>
<dbReference type="Pfam" id="PF13191">
    <property type="entry name" value="AAA_16"/>
    <property type="match status" value="1"/>
</dbReference>
<organism evidence="5 6">
    <name type="scientific">Polyrhizophydium stewartii</name>
    <dbReference type="NCBI Taxonomy" id="2732419"/>
    <lineage>
        <taxon>Eukaryota</taxon>
        <taxon>Fungi</taxon>
        <taxon>Fungi incertae sedis</taxon>
        <taxon>Chytridiomycota</taxon>
        <taxon>Chytridiomycota incertae sedis</taxon>
        <taxon>Chytridiomycetes</taxon>
        <taxon>Rhizophydiales</taxon>
        <taxon>Rhizophydiales incertae sedis</taxon>
        <taxon>Polyrhizophydium</taxon>
    </lineage>
</organism>
<evidence type="ECO:0000256" key="3">
    <source>
        <dbReference type="SAM" id="MobiDB-lite"/>
    </source>
</evidence>
<dbReference type="InterPro" id="IPR054425">
    <property type="entry name" value="Cdc6_ORC1-like_ATPase_lid"/>
</dbReference>
<name>A0ABR4MWF5_9FUNG</name>
<reference evidence="5 6" key="1">
    <citation type="submission" date="2023-09" db="EMBL/GenBank/DDBJ databases">
        <title>Pangenome analysis of Batrachochytrium dendrobatidis and related Chytrids.</title>
        <authorList>
            <person name="Yacoub M.N."/>
            <person name="Stajich J.E."/>
            <person name="James T.Y."/>
        </authorList>
    </citation>
    <scope>NUCLEOTIDE SEQUENCE [LARGE SCALE GENOMIC DNA]</scope>
    <source>
        <strain evidence="5 6">JEL0888</strain>
    </source>
</reference>
<dbReference type="InterPro" id="IPR041664">
    <property type="entry name" value="AAA_16"/>
</dbReference>
<dbReference type="InterPro" id="IPR015163">
    <property type="entry name" value="Cdc6_C"/>
</dbReference>
<dbReference type="PANTHER" id="PTHR10763:SF26">
    <property type="entry name" value="CELL DIVISION CONTROL PROTEIN 6 HOMOLOG"/>
    <property type="match status" value="1"/>
</dbReference>
<dbReference type="CDD" id="cd08768">
    <property type="entry name" value="Cdc6_C"/>
    <property type="match status" value="1"/>
</dbReference>
<accession>A0ABR4MWF5</accession>
<comment type="caution">
    <text evidence="5">The sequence shown here is derived from an EMBL/GenBank/DDBJ whole genome shotgun (WGS) entry which is preliminary data.</text>
</comment>
<evidence type="ECO:0000259" key="4">
    <source>
        <dbReference type="SMART" id="SM01074"/>
    </source>
</evidence>
<dbReference type="InterPro" id="IPR036388">
    <property type="entry name" value="WH-like_DNA-bd_sf"/>
</dbReference>
<dbReference type="Gene3D" id="1.10.8.60">
    <property type="match status" value="1"/>
</dbReference>
<dbReference type="Pfam" id="PF09079">
    <property type="entry name" value="WHD_Cdc6"/>
    <property type="match status" value="1"/>
</dbReference>
<keyword evidence="2" id="KW-0235">DNA replication</keyword>
<dbReference type="Proteomes" id="UP001527925">
    <property type="component" value="Unassembled WGS sequence"/>
</dbReference>
<dbReference type="Pfam" id="PF22606">
    <property type="entry name" value="Cdc6-ORC-like_ATPase_lid"/>
    <property type="match status" value="1"/>
</dbReference>
<dbReference type="SUPFAM" id="SSF46785">
    <property type="entry name" value="Winged helix' DNA-binding domain"/>
    <property type="match status" value="1"/>
</dbReference>
<dbReference type="InterPro" id="IPR050311">
    <property type="entry name" value="ORC1/CDC6"/>
</dbReference>
<evidence type="ECO:0000313" key="5">
    <source>
        <dbReference type="EMBL" id="KAL2911590.1"/>
    </source>
</evidence>
<proteinExistence type="inferred from homology"/>
<feature type="region of interest" description="Disordered" evidence="3">
    <location>
        <begin position="1"/>
        <end position="60"/>
    </location>
</feature>
<dbReference type="SMART" id="SM01074">
    <property type="entry name" value="Cdc6_C"/>
    <property type="match status" value="1"/>
</dbReference>
<dbReference type="InterPro" id="IPR013961">
    <property type="entry name" value="RAI1"/>
</dbReference>
<dbReference type="InterPro" id="IPR036390">
    <property type="entry name" value="WH_DNA-bd_sf"/>
</dbReference>
<feature type="compositionally biased region" description="Basic and acidic residues" evidence="3">
    <location>
        <begin position="1"/>
        <end position="12"/>
    </location>
</feature>
<dbReference type="CDD" id="cd00009">
    <property type="entry name" value="AAA"/>
    <property type="match status" value="1"/>
</dbReference>
<dbReference type="Pfam" id="PF08652">
    <property type="entry name" value="RAI1"/>
    <property type="match status" value="1"/>
</dbReference>
<evidence type="ECO:0000256" key="1">
    <source>
        <dbReference type="ARBA" id="ARBA00006184"/>
    </source>
</evidence>
<dbReference type="EMBL" id="JADGIZ020000097">
    <property type="protein sequence ID" value="KAL2911590.1"/>
    <property type="molecule type" value="Genomic_DNA"/>
</dbReference>
<evidence type="ECO:0000313" key="6">
    <source>
        <dbReference type="Proteomes" id="UP001527925"/>
    </source>
</evidence>
<feature type="domain" description="Cdc6 C-terminal" evidence="4">
    <location>
        <begin position="801"/>
        <end position="884"/>
    </location>
</feature>
<dbReference type="Gene3D" id="3.40.50.300">
    <property type="entry name" value="P-loop containing nucleotide triphosphate hydrolases"/>
    <property type="match status" value="1"/>
</dbReference>
<dbReference type="InterPro" id="IPR027417">
    <property type="entry name" value="P-loop_NTPase"/>
</dbReference>
<feature type="compositionally biased region" description="Basic and acidic residues" evidence="3">
    <location>
        <begin position="36"/>
        <end position="49"/>
    </location>
</feature>
<sequence>MRRNTKPADGHDRKRANTAGGPVRAGEPPRETVSPRGERTRAPDSDGVRRLPLASPTARFQPSTFTFPTEIGCFSFGPDRVAQQQSRAELKYYCEPDPGCNLSDGFPDRFIQRAPTAEHLDALLECLDDVNATRRDLAKEPIRPALCTWRGIMTKIMCTPYSTRDEWQLNATLFKGTVFLEEREEPEAAAAKYGRSDRDRLFTYWGYKFESLATVPVPPSQLQPDDPVLRERSAQVVDTNVQFCSVFRATLGKHDMVLGGEVDCLIREPRPDERVQNAYAELKTNRVITDPRQQNSFEKFKLLRVWAQSYLAGVPNIIFGFRTDDGRLSHTKRFETAELPRLVRGKPGMWDPNRCIAFAAECLTFIRDAVTVDDRRTVYLVRFNPSALAVEIHPAETDSPRAFLPGVYLEAKSVFHRCATPSRLVGRDAERRAIRRFIEIHALEGVPGSLYISGYPGTGKTALLDEVCRNMAAEMKSAARKVTLVKLNCMNFTQAGSIFAGLLQAATGETVPAKSGLKSLEQVIMPGSKCSGDKEAGNSFFLFILDELDQLISRDQEALYQLFTWARAPHGRMALIGISNAMDLTTRFLPRLRAKDCEPQLLNFDVYKVTEIAAIIKDRLLMIGAGDGGDMHEVDGHVPSTPSRKRTHDEISGPEIAAPAAPGGVGDHRVGLTLIQPMAIEMAARKIVDTGDVRKALDVCRHAIEMAEAEERQRVASLSALTPRKPPSLAAALAAAAAEPGSPKSGSDATTSVAAHPAALSAAPVVCKVTMKHVLQATSAIFGSPNANRIKALNMHHKLVLCALVVMKQHAVADFTVAKVYEVYLALAKNGSMVAPVHRTEFNDLVMTLETQGLVHLHSRRKVDDLANKTASLIVRASDVEQAVSSVPVLATLLKDAKTVLQNAKIV</sequence>
<comment type="similarity">
    <text evidence="1">Belongs to the CDC6/cdc18 family.</text>
</comment>
<protein>
    <submittedName>
        <fullName evidence="5">AAA ATPase</fullName>
    </submittedName>
</protein>
<dbReference type="Gene3D" id="1.10.10.10">
    <property type="entry name" value="Winged helix-like DNA-binding domain superfamily/Winged helix DNA-binding domain"/>
    <property type="match status" value="1"/>
</dbReference>
<evidence type="ECO:0000256" key="2">
    <source>
        <dbReference type="ARBA" id="ARBA00022705"/>
    </source>
</evidence>
<dbReference type="PANTHER" id="PTHR10763">
    <property type="entry name" value="CELL DIVISION CONTROL PROTEIN 6-RELATED"/>
    <property type="match status" value="1"/>
</dbReference>
<keyword evidence="6" id="KW-1185">Reference proteome</keyword>